<dbReference type="GO" id="GO:0000155">
    <property type="term" value="F:phosphorelay sensor kinase activity"/>
    <property type="evidence" value="ECO:0007669"/>
    <property type="project" value="InterPro"/>
</dbReference>
<evidence type="ECO:0000259" key="8">
    <source>
        <dbReference type="PROSITE" id="PS50109"/>
    </source>
</evidence>
<dbReference type="SUPFAM" id="SSF47384">
    <property type="entry name" value="Homodimeric domain of signal transducing histidine kinase"/>
    <property type="match status" value="1"/>
</dbReference>
<dbReference type="PANTHER" id="PTHR43047:SF72">
    <property type="entry name" value="OSMOSENSING HISTIDINE PROTEIN KINASE SLN1"/>
    <property type="match status" value="1"/>
</dbReference>
<gene>
    <name evidence="11" type="ORF">D0433_12270</name>
</gene>
<dbReference type="SUPFAM" id="SSF55874">
    <property type="entry name" value="ATPase domain of HSP90 chaperone/DNA topoisomerase II/histidine kinase"/>
    <property type="match status" value="1"/>
</dbReference>
<sequence>MSAKRKILVVEDEAIVAMHLSELLQSKGYDVVGIASDANAALEKYAAHQPDVILMDITIKGKKDGVELAKDILAKKGTPVIFLTAHADDETLRRVREVSPFGFILKPFKEAELCAVLEITINRFQEEQRLSQERQFLQSTLMSMGEAVIITDTDRQVRIMNDKATELTEWDKYSAFLQPIEQVVRLIEEDSRQELECPVLTALREGQLVYLTRKTRLISKTGKEIPIADSAAPVRDGENNIVGAVMVFLDSSQQAEVSMQERQDLLNRIEEAKKEAAKYIAAGMAHNYNNVLAVLLGNLQLLKNSSQQGNVSAIEKHIQRIEESAARAAVLTEQLVGYTGQGKMLISKINLNDLVHAVIEEQKAGLEKIDVKLSLMPYLPEVQGDARQLKRVIENIVRNGVEAIQEKATAEKDFIGKIHIETRAEMTDAMQPDEAQKRVVCVAVHDNGIGIAPEYQDRIYEPFFSMRKAGFFAGLGLSMAQGVVRNHGGEISCKSQVGQGTTFWVRLPAVE</sequence>
<dbReference type="Pfam" id="PF00072">
    <property type="entry name" value="Response_reg"/>
    <property type="match status" value="1"/>
</dbReference>
<feature type="domain" description="Histidine kinase" evidence="8">
    <location>
        <begin position="283"/>
        <end position="511"/>
    </location>
</feature>
<dbReference type="InterPro" id="IPR036097">
    <property type="entry name" value="HisK_dim/P_sf"/>
</dbReference>
<dbReference type="EMBL" id="PHFL01000068">
    <property type="protein sequence ID" value="RFM23244.1"/>
    <property type="molecule type" value="Genomic_DNA"/>
</dbReference>
<dbReference type="GO" id="GO:0006355">
    <property type="term" value="P:regulation of DNA-templated transcription"/>
    <property type="evidence" value="ECO:0007669"/>
    <property type="project" value="InterPro"/>
</dbReference>
<feature type="domain" description="Response regulatory" evidence="9">
    <location>
        <begin position="6"/>
        <end position="121"/>
    </location>
</feature>
<dbReference type="PRINTS" id="PR00344">
    <property type="entry name" value="BCTRLSENSOR"/>
</dbReference>
<feature type="modified residue" description="4-aspartylphosphate" evidence="6">
    <location>
        <position position="56"/>
    </location>
</feature>
<comment type="caution">
    <text evidence="11">The sequence shown here is derived from an EMBL/GenBank/DDBJ whole genome shotgun (WGS) entry which is preliminary data.</text>
</comment>
<keyword evidence="3 6" id="KW-0597">Phosphoprotein</keyword>
<dbReference type="InterPro" id="IPR004358">
    <property type="entry name" value="Sig_transdc_His_kin-like_C"/>
</dbReference>
<dbReference type="PROSITE" id="PS50109">
    <property type="entry name" value="HIS_KIN"/>
    <property type="match status" value="1"/>
</dbReference>
<keyword evidence="4" id="KW-0808">Transferase</keyword>
<evidence type="ECO:0000256" key="6">
    <source>
        <dbReference type="PROSITE-ProRule" id="PRU00169"/>
    </source>
</evidence>
<evidence type="ECO:0000256" key="7">
    <source>
        <dbReference type="SAM" id="Coils"/>
    </source>
</evidence>
<evidence type="ECO:0000256" key="5">
    <source>
        <dbReference type="ARBA" id="ARBA00022777"/>
    </source>
</evidence>
<dbReference type="InterPro" id="IPR001789">
    <property type="entry name" value="Sig_transdc_resp-reg_receiver"/>
</dbReference>
<dbReference type="InterPro" id="IPR003661">
    <property type="entry name" value="HisK_dim/P_dom"/>
</dbReference>
<dbReference type="InterPro" id="IPR013767">
    <property type="entry name" value="PAS_fold"/>
</dbReference>
<dbReference type="Gene3D" id="1.10.287.130">
    <property type="match status" value="1"/>
</dbReference>
<dbReference type="PROSITE" id="PS50110">
    <property type="entry name" value="RESPONSE_REGULATORY"/>
    <property type="match status" value="1"/>
</dbReference>
<keyword evidence="7" id="KW-0175">Coiled coil</keyword>
<evidence type="ECO:0000313" key="11">
    <source>
        <dbReference type="EMBL" id="RFM23244.1"/>
    </source>
</evidence>
<dbReference type="CDD" id="cd17534">
    <property type="entry name" value="REC_DC-like"/>
    <property type="match status" value="1"/>
</dbReference>
<dbReference type="InterPro" id="IPR003594">
    <property type="entry name" value="HATPase_dom"/>
</dbReference>
<dbReference type="SMART" id="SM00448">
    <property type="entry name" value="REC"/>
    <property type="match status" value="1"/>
</dbReference>
<dbReference type="InterPro" id="IPR036890">
    <property type="entry name" value="HATPase_C_sf"/>
</dbReference>
<dbReference type="GO" id="GO:0009927">
    <property type="term" value="F:histidine phosphotransfer kinase activity"/>
    <property type="evidence" value="ECO:0007669"/>
    <property type="project" value="TreeGrafter"/>
</dbReference>
<dbReference type="CDD" id="cd00130">
    <property type="entry name" value="PAS"/>
    <property type="match status" value="1"/>
</dbReference>
<reference evidence="11 12" key="1">
    <citation type="journal article" date="2011" name="ISME J.">
        <title>Community ecology of hot spring cyanobacterial mats: predominant populations and their functional potential.</title>
        <authorList>
            <person name="Klatt C.G."/>
            <person name="Wood J.M."/>
            <person name="Rusch D.B."/>
            <person name="Bateson M.M."/>
            <person name="Hamamura N."/>
            <person name="Heidelberg J.F."/>
            <person name="Grossman A.R."/>
            <person name="Bhaya D."/>
            <person name="Cohan F.M."/>
            <person name="Kuhl M."/>
            <person name="Bryant D.A."/>
            <person name="Ward D.M."/>
        </authorList>
    </citation>
    <scope>NUCLEOTIDE SEQUENCE [LARGE SCALE GENOMIC DNA]</scope>
    <source>
        <strain evidence="11">OS</strain>
    </source>
</reference>
<dbReference type="Pfam" id="PF00989">
    <property type="entry name" value="PAS"/>
    <property type="match status" value="1"/>
</dbReference>
<comment type="catalytic activity">
    <reaction evidence="1">
        <text>ATP + protein L-histidine = ADP + protein N-phospho-L-histidine.</text>
        <dbReference type="EC" id="2.7.13.3"/>
    </reaction>
</comment>
<dbReference type="InterPro" id="IPR000700">
    <property type="entry name" value="PAS-assoc_C"/>
</dbReference>
<dbReference type="SMART" id="SM00387">
    <property type="entry name" value="HATPase_c"/>
    <property type="match status" value="1"/>
</dbReference>
<dbReference type="InterPro" id="IPR011006">
    <property type="entry name" value="CheY-like_superfamily"/>
</dbReference>
<evidence type="ECO:0000256" key="3">
    <source>
        <dbReference type="ARBA" id="ARBA00022553"/>
    </source>
</evidence>
<organism evidence="11 12">
    <name type="scientific">Candidatus Thermochlorobacter aerophilus</name>
    <dbReference type="NCBI Taxonomy" id="1868324"/>
    <lineage>
        <taxon>Bacteria</taxon>
        <taxon>Pseudomonadati</taxon>
        <taxon>Chlorobiota</taxon>
        <taxon>Chlorobiia</taxon>
        <taxon>Chlorobiales</taxon>
        <taxon>Candidatus Thermochlorobacteriaceae</taxon>
        <taxon>Candidatus Thermochlorobacter</taxon>
    </lineage>
</organism>
<dbReference type="EC" id="2.7.13.3" evidence="2"/>
<evidence type="ECO:0000259" key="9">
    <source>
        <dbReference type="PROSITE" id="PS50110"/>
    </source>
</evidence>
<dbReference type="InterPro" id="IPR000014">
    <property type="entry name" value="PAS"/>
</dbReference>
<dbReference type="InterPro" id="IPR005467">
    <property type="entry name" value="His_kinase_dom"/>
</dbReference>
<evidence type="ECO:0000313" key="12">
    <source>
        <dbReference type="Proteomes" id="UP000266389"/>
    </source>
</evidence>
<proteinExistence type="predicted"/>
<dbReference type="AlphaFoldDB" id="A0A395M013"/>
<feature type="domain" description="PAC" evidence="10">
    <location>
        <begin position="211"/>
        <end position="263"/>
    </location>
</feature>
<protein>
    <recommendedName>
        <fullName evidence="2">histidine kinase</fullName>
        <ecNumber evidence="2">2.7.13.3</ecNumber>
    </recommendedName>
</protein>
<evidence type="ECO:0000256" key="4">
    <source>
        <dbReference type="ARBA" id="ARBA00022679"/>
    </source>
</evidence>
<keyword evidence="5 11" id="KW-0418">Kinase</keyword>
<dbReference type="InterPro" id="IPR035965">
    <property type="entry name" value="PAS-like_dom_sf"/>
</dbReference>
<dbReference type="Proteomes" id="UP000266389">
    <property type="component" value="Unassembled WGS sequence"/>
</dbReference>
<name>A0A395M013_9BACT</name>
<evidence type="ECO:0000256" key="1">
    <source>
        <dbReference type="ARBA" id="ARBA00000085"/>
    </source>
</evidence>
<accession>A0A395M013</accession>
<dbReference type="GO" id="GO:0005886">
    <property type="term" value="C:plasma membrane"/>
    <property type="evidence" value="ECO:0007669"/>
    <property type="project" value="TreeGrafter"/>
</dbReference>
<dbReference type="CDD" id="cd00082">
    <property type="entry name" value="HisKA"/>
    <property type="match status" value="1"/>
</dbReference>
<dbReference type="Gene3D" id="3.40.50.2300">
    <property type="match status" value="1"/>
</dbReference>
<dbReference type="SUPFAM" id="SSF52172">
    <property type="entry name" value="CheY-like"/>
    <property type="match status" value="1"/>
</dbReference>
<evidence type="ECO:0000259" key="10">
    <source>
        <dbReference type="PROSITE" id="PS50113"/>
    </source>
</evidence>
<evidence type="ECO:0000256" key="2">
    <source>
        <dbReference type="ARBA" id="ARBA00012438"/>
    </source>
</evidence>
<dbReference type="PANTHER" id="PTHR43047">
    <property type="entry name" value="TWO-COMPONENT HISTIDINE PROTEIN KINASE"/>
    <property type="match status" value="1"/>
</dbReference>
<dbReference type="Pfam" id="PF02518">
    <property type="entry name" value="HATPase_c"/>
    <property type="match status" value="1"/>
</dbReference>
<dbReference type="PROSITE" id="PS50113">
    <property type="entry name" value="PAC"/>
    <property type="match status" value="1"/>
</dbReference>
<dbReference type="SUPFAM" id="SSF55785">
    <property type="entry name" value="PYP-like sensor domain (PAS domain)"/>
    <property type="match status" value="1"/>
</dbReference>
<dbReference type="Gene3D" id="3.30.450.20">
    <property type="entry name" value="PAS domain"/>
    <property type="match status" value="1"/>
</dbReference>
<feature type="coiled-coil region" evidence="7">
    <location>
        <begin position="255"/>
        <end position="282"/>
    </location>
</feature>
<dbReference type="Gene3D" id="3.30.565.10">
    <property type="entry name" value="Histidine kinase-like ATPase, C-terminal domain"/>
    <property type="match status" value="1"/>
</dbReference>